<dbReference type="AlphaFoldDB" id="A0A1M6I8C0"/>
<dbReference type="eggNOG" id="ENOG5033V5Z">
    <property type="taxonomic scope" value="Bacteria"/>
</dbReference>
<dbReference type="GeneID" id="92713390"/>
<protein>
    <submittedName>
        <fullName evidence="1">Uncharacterized protein</fullName>
    </submittedName>
</protein>
<accession>A0A1M6I8C0</accession>
<evidence type="ECO:0000313" key="2">
    <source>
        <dbReference type="Proteomes" id="UP000184192"/>
    </source>
</evidence>
<evidence type="ECO:0000313" key="1">
    <source>
        <dbReference type="EMBL" id="SHJ30709.1"/>
    </source>
</evidence>
<dbReference type="RefSeq" id="WP_025830950.1">
    <property type="nucleotide sequence ID" value="NZ_FQZN01000021.1"/>
</dbReference>
<organism evidence="1 2">
    <name type="scientific">Bacteroides stercorirosoris</name>
    <dbReference type="NCBI Taxonomy" id="871324"/>
    <lineage>
        <taxon>Bacteria</taxon>
        <taxon>Pseudomonadati</taxon>
        <taxon>Bacteroidota</taxon>
        <taxon>Bacteroidia</taxon>
        <taxon>Bacteroidales</taxon>
        <taxon>Bacteroidaceae</taxon>
        <taxon>Bacteroides</taxon>
    </lineage>
</organism>
<keyword evidence="2" id="KW-1185">Reference proteome</keyword>
<proteinExistence type="predicted"/>
<sequence>MRRFLYLSLIDRLKQMTDKTGEPVIKTFDLWNEQVEFIEQEEVFDTPAIFIEFMPVKWNTLGAGTQRADATIRLHIITPWDGSTRDGSQFQQQSLERFDLLDRIDRHLFNLTGSNRQTEFNMFRRTGSSTNHNHEELVEDISDYTCMVMDNIRKE</sequence>
<dbReference type="EMBL" id="FQZN01000021">
    <property type="protein sequence ID" value="SHJ30709.1"/>
    <property type="molecule type" value="Genomic_DNA"/>
</dbReference>
<dbReference type="Proteomes" id="UP000184192">
    <property type="component" value="Unassembled WGS sequence"/>
</dbReference>
<name>A0A1M6I8C0_9BACE</name>
<reference evidence="2" key="1">
    <citation type="submission" date="2016-11" db="EMBL/GenBank/DDBJ databases">
        <authorList>
            <person name="Varghese N."/>
            <person name="Submissions S."/>
        </authorList>
    </citation>
    <scope>NUCLEOTIDE SEQUENCE [LARGE SCALE GENOMIC DNA]</scope>
    <source>
        <strain evidence="2">DSM 26884</strain>
    </source>
</reference>
<gene>
    <name evidence="1" type="ORF">SAMN05444350_121130</name>
</gene>